<dbReference type="Proteomes" id="UP000663870">
    <property type="component" value="Unassembled WGS sequence"/>
</dbReference>
<evidence type="ECO:0000313" key="2">
    <source>
        <dbReference type="EMBL" id="CAF1032941.1"/>
    </source>
</evidence>
<proteinExistence type="predicted"/>
<evidence type="ECO:0000256" key="1">
    <source>
        <dbReference type="SAM" id="MobiDB-lite"/>
    </source>
</evidence>
<comment type="caution">
    <text evidence="3">The sequence shown here is derived from an EMBL/GenBank/DDBJ whole genome shotgun (WGS) entry which is preliminary data.</text>
</comment>
<name>A0A815ZT24_9BILA</name>
<organism evidence="3 4">
    <name type="scientific">Rotaria sordida</name>
    <dbReference type="NCBI Taxonomy" id="392033"/>
    <lineage>
        <taxon>Eukaryota</taxon>
        <taxon>Metazoa</taxon>
        <taxon>Spiralia</taxon>
        <taxon>Gnathifera</taxon>
        <taxon>Rotifera</taxon>
        <taxon>Eurotatoria</taxon>
        <taxon>Bdelloidea</taxon>
        <taxon>Philodinida</taxon>
        <taxon>Philodinidae</taxon>
        <taxon>Rotaria</taxon>
    </lineage>
</organism>
<sequence>MQTGSKNVPSDDATYTDSNISTPPAQAGIEQSMLDVITQLRQLNSTSLNLNSKIDRLQYLIIGGFLIMGRNYKLQTTTETLAIGIEGDRHSLCGAIKRFEVNGKQWNDLLTLKEQCARRIALIKNEQIKWFITAYLPPDLFKYVTKDIFNLRRREFRSNYAKPLYMCQECTMDTCESSSDDCQCPQMDAAIDALNNCLFQQINKQKTIKTNKSKKFELIYTIPNDEMDHSYELKSPTSFFLYLSPCQYNAEIDMDDMNNGPFDEYNLINSHISAKDKLLFVDAMRFFGGFRTKYQEPQLIFYRRSEYEL</sequence>
<protein>
    <submittedName>
        <fullName evidence="3">Uncharacterized protein</fullName>
    </submittedName>
</protein>
<feature type="region of interest" description="Disordered" evidence="1">
    <location>
        <begin position="1"/>
        <end position="22"/>
    </location>
</feature>
<evidence type="ECO:0000313" key="3">
    <source>
        <dbReference type="EMBL" id="CAF1587240.1"/>
    </source>
</evidence>
<dbReference type="EMBL" id="CAJNOL010004396">
    <property type="protein sequence ID" value="CAF1587240.1"/>
    <property type="molecule type" value="Genomic_DNA"/>
</dbReference>
<accession>A0A815ZT24</accession>
<dbReference type="Proteomes" id="UP000663854">
    <property type="component" value="Unassembled WGS sequence"/>
</dbReference>
<dbReference type="EMBL" id="CAJNOH010000413">
    <property type="protein sequence ID" value="CAF1032941.1"/>
    <property type="molecule type" value="Genomic_DNA"/>
</dbReference>
<reference evidence="3" key="1">
    <citation type="submission" date="2021-02" db="EMBL/GenBank/DDBJ databases">
        <authorList>
            <person name="Nowell W R."/>
        </authorList>
    </citation>
    <scope>NUCLEOTIDE SEQUENCE</scope>
</reference>
<dbReference type="AlphaFoldDB" id="A0A815ZT24"/>
<keyword evidence="4" id="KW-1185">Reference proteome</keyword>
<gene>
    <name evidence="3" type="ORF">JXQ802_LOCUS46855</name>
    <name evidence="2" type="ORF">PYM288_LOCUS16234</name>
</gene>
<evidence type="ECO:0000313" key="4">
    <source>
        <dbReference type="Proteomes" id="UP000663870"/>
    </source>
</evidence>